<name>A0A142VXZ3_9SPHN</name>
<reference evidence="2 3" key="2">
    <citation type="journal article" date="2016" name="Genome Announc.">
        <title>Complete Genome Sequence of Sphingopyxis terrae Strain 203-1 (NBRC 111660), a Polyethylene Glycol Degrader.</title>
        <authorList>
            <person name="Ohtsubo Y."/>
            <person name="Nonoyama S."/>
            <person name="Nagata Y."/>
            <person name="Numata M."/>
            <person name="Tsuchikane K."/>
            <person name="Hosoyama A."/>
            <person name="Yamazoe A."/>
            <person name="Tsuda M."/>
            <person name="Fujita N."/>
            <person name="Kawai F."/>
        </authorList>
    </citation>
    <scope>NUCLEOTIDE SEQUENCE [LARGE SCALE GENOMIC DNA]</scope>
    <source>
        <strain evidence="2 3">203-1</strain>
    </source>
</reference>
<protein>
    <recommendedName>
        <fullName evidence="4">Glycine zipper family protein</fullName>
    </recommendedName>
</protein>
<dbReference type="RefSeq" id="WP_202988446.1">
    <property type="nucleotide sequence ID" value="NZ_CP013342.1"/>
</dbReference>
<evidence type="ECO:0000313" key="3">
    <source>
        <dbReference type="Proteomes" id="UP000076234"/>
    </source>
</evidence>
<evidence type="ECO:0000256" key="1">
    <source>
        <dbReference type="SAM" id="SignalP"/>
    </source>
</evidence>
<organism evidence="2 3">
    <name type="scientific">Sphingopyxis terrae subsp. terrae NBRC 15098</name>
    <dbReference type="NCBI Taxonomy" id="1219058"/>
    <lineage>
        <taxon>Bacteria</taxon>
        <taxon>Pseudomonadati</taxon>
        <taxon>Pseudomonadota</taxon>
        <taxon>Alphaproteobacteria</taxon>
        <taxon>Sphingomonadales</taxon>
        <taxon>Sphingomonadaceae</taxon>
        <taxon>Sphingopyxis</taxon>
    </lineage>
</organism>
<feature type="signal peptide" evidence="1">
    <location>
        <begin position="1"/>
        <end position="25"/>
    </location>
</feature>
<sequence>MRKIQWSILGSLIAATLLVPAPSYAKKQAEAPAFQTVKPGDREMSCEALAAEINSLDGQRQADASAKQKKKKGLGFLKMLGAASPILGVAGSGGAVASTAMGAAGSVAGGMGGSGQEDAEAMLQRNQRKQRLMGIFDEKKC</sequence>
<evidence type="ECO:0000313" key="2">
    <source>
        <dbReference type="EMBL" id="AMU94680.1"/>
    </source>
</evidence>
<accession>A0A142VXZ3</accession>
<evidence type="ECO:0008006" key="4">
    <source>
        <dbReference type="Google" id="ProtNLM"/>
    </source>
</evidence>
<dbReference type="AlphaFoldDB" id="A0A142VXZ3"/>
<dbReference type="EMBL" id="CP013342">
    <property type="protein sequence ID" value="AMU94680.1"/>
    <property type="molecule type" value="Genomic_DNA"/>
</dbReference>
<keyword evidence="1" id="KW-0732">Signal</keyword>
<gene>
    <name evidence="2" type="ORF">AOA14_08710</name>
</gene>
<dbReference type="Proteomes" id="UP000076234">
    <property type="component" value="Chromosome"/>
</dbReference>
<feature type="chain" id="PRO_5007502480" description="Glycine zipper family protein" evidence="1">
    <location>
        <begin position="26"/>
        <end position="141"/>
    </location>
</feature>
<dbReference type="KEGG" id="ster:AOA14_08710"/>
<proteinExistence type="predicted"/>
<reference evidence="3" key="1">
    <citation type="submission" date="2015-11" db="EMBL/GenBank/DDBJ databases">
        <title>Complete genome sequence of a polyethylene glycol-degrading strain Sphingopyxis terrae strain 203-1 (NBRC 15098).</title>
        <authorList>
            <person name="Yoshiyuki O."/>
            <person name="Shouta N."/>
            <person name="Nagata Y."/>
            <person name="Numata M."/>
            <person name="Tsuchikane K."/>
            <person name="Hosoyama A."/>
            <person name="Yamazoe A."/>
            <person name="Tsuda M."/>
            <person name="Fujita N."/>
            <person name="Kawai F."/>
        </authorList>
    </citation>
    <scope>NUCLEOTIDE SEQUENCE [LARGE SCALE GENOMIC DNA]</scope>
    <source>
        <strain evidence="3">203-1</strain>
    </source>
</reference>